<dbReference type="InterPro" id="IPR029063">
    <property type="entry name" value="SAM-dependent_MTases_sf"/>
</dbReference>
<feature type="repeat" description="TPR" evidence="8">
    <location>
        <begin position="68"/>
        <end position="101"/>
    </location>
</feature>
<feature type="domain" description="O-GlcNAc transferase C-terminal" evidence="10">
    <location>
        <begin position="212"/>
        <end position="379"/>
    </location>
</feature>
<dbReference type="GO" id="GO:0006493">
    <property type="term" value="P:protein O-linked glycosylation"/>
    <property type="evidence" value="ECO:0007669"/>
    <property type="project" value="TreeGrafter"/>
</dbReference>
<dbReference type="InterPro" id="IPR011990">
    <property type="entry name" value="TPR-like_helical_dom_sf"/>
</dbReference>
<dbReference type="AlphaFoldDB" id="A0A6G0X272"/>
<keyword evidence="4" id="KW-0328">Glycosyltransferase</keyword>
<dbReference type="PANTHER" id="PTHR44998:SF1">
    <property type="entry name" value="UDP-N-ACETYLGLUCOSAMINE--PEPTIDE N-ACETYLGLUCOSAMINYLTRANSFERASE 110 KDA SUBUNIT"/>
    <property type="match status" value="1"/>
</dbReference>
<protein>
    <recommendedName>
        <fullName evidence="3">protein O-GlcNAc transferase</fullName>
        <ecNumber evidence="3">2.4.1.255</ecNumber>
    </recommendedName>
</protein>
<feature type="repeat" description="TPR" evidence="8">
    <location>
        <begin position="102"/>
        <end position="135"/>
    </location>
</feature>
<dbReference type="PROSITE" id="PS50005">
    <property type="entry name" value="TPR"/>
    <property type="match status" value="2"/>
</dbReference>
<evidence type="ECO:0000256" key="9">
    <source>
        <dbReference type="SAM" id="SignalP"/>
    </source>
</evidence>
<feature type="domain" description="O-GlcNAc transferase C-terminal" evidence="10">
    <location>
        <begin position="389"/>
        <end position="574"/>
    </location>
</feature>
<dbReference type="InterPro" id="IPR029489">
    <property type="entry name" value="OGT/SEC/SPY_C"/>
</dbReference>
<dbReference type="InterPro" id="IPR019734">
    <property type="entry name" value="TPR_rpt"/>
</dbReference>
<dbReference type="Gene3D" id="3.40.50.150">
    <property type="entry name" value="Vaccinia Virus protein VP39"/>
    <property type="match status" value="1"/>
</dbReference>
<keyword evidence="12" id="KW-1185">Reference proteome</keyword>
<evidence type="ECO:0000256" key="4">
    <source>
        <dbReference type="ARBA" id="ARBA00022676"/>
    </source>
</evidence>
<accession>A0A6G0X272</accession>
<comment type="similarity">
    <text evidence="2">Belongs to the glycosyltransferase 41 family. O-GlcNAc transferase subfamily.</text>
</comment>
<evidence type="ECO:0000313" key="12">
    <source>
        <dbReference type="Proteomes" id="UP000481153"/>
    </source>
</evidence>
<comment type="caution">
    <text evidence="11">The sequence shown here is derived from an EMBL/GenBank/DDBJ whole genome shotgun (WGS) entry which is preliminary data.</text>
</comment>
<dbReference type="Gene3D" id="3.40.50.11380">
    <property type="match status" value="1"/>
</dbReference>
<dbReference type="SMART" id="SM00028">
    <property type="entry name" value="TPR"/>
    <property type="match status" value="2"/>
</dbReference>
<comment type="pathway">
    <text evidence="1">Protein modification; protein glycosylation.</text>
</comment>
<evidence type="ECO:0000256" key="1">
    <source>
        <dbReference type="ARBA" id="ARBA00004922"/>
    </source>
</evidence>
<dbReference type="VEuPathDB" id="FungiDB:AeMF1_001697"/>
<name>A0A6G0X272_9STRA</name>
<evidence type="ECO:0000256" key="7">
    <source>
        <dbReference type="ARBA" id="ARBA00022803"/>
    </source>
</evidence>
<dbReference type="SUPFAM" id="SSF53335">
    <property type="entry name" value="S-adenosyl-L-methionine-dependent methyltransferases"/>
    <property type="match status" value="1"/>
</dbReference>
<dbReference type="SUPFAM" id="SSF48452">
    <property type="entry name" value="TPR-like"/>
    <property type="match status" value="1"/>
</dbReference>
<evidence type="ECO:0000256" key="6">
    <source>
        <dbReference type="ARBA" id="ARBA00022737"/>
    </source>
</evidence>
<keyword evidence="6" id="KW-0677">Repeat</keyword>
<keyword evidence="9" id="KW-0732">Signal</keyword>
<evidence type="ECO:0000256" key="8">
    <source>
        <dbReference type="PROSITE-ProRule" id="PRU00339"/>
    </source>
</evidence>
<evidence type="ECO:0000256" key="5">
    <source>
        <dbReference type="ARBA" id="ARBA00022679"/>
    </source>
</evidence>
<dbReference type="Gene3D" id="3.40.50.2000">
    <property type="entry name" value="Glycogen Phosphorylase B"/>
    <property type="match status" value="1"/>
</dbReference>
<dbReference type="PANTHER" id="PTHR44998">
    <property type="match status" value="1"/>
</dbReference>
<sequence length="812" mass="90469">MATWKRQMIKLVLSCGIGLCLVAAAKANAEDIRDTLVNVSQARDMVGLERICKSWIETESSKTDDVTAIVYEYLGVAQYNLGRLKEATATFETTVAMFPNHTDAYMHLGDCYLSQLLVPEAIQSFEIALTNNPLKAGLYSRLFKARKWVANWTDHDILQDTVQAMAIASVEKGEMPAVAAADLGALPLPLLLDVSKLGLYSQPKDVLLCCDVVESTQKLKVGFVSSDFGVHPVSTLVRGLMTMLPSPSFEVFGFALSDESSWWRANISSHVDYMVSLNGMNKETSARKIHDLGIHILIDLNGHTLGSGLPILSHRPAPVQMSFLGYPLTTGSPFIDYFLVDPISSPPMDVHLAFSEKMIFLPRNYIVNDYKQIVQHVLKYDRPTRWDAKLYDVPRTAFVFATFSNWQKMDPSIFDTWMHILRRVPNSVMWFMKYAGFAAARKNLIAEAKKHGVDGKTRFFFTQMTPWINHTWVKQAADLVLDTSLKNGHTTMVDALWAGVPIVTIQGDRMSNRAASSAVASIGDRMYLAMVTHSFKEYEELAVTLAKSPLLLQRLRHDLESKRVESDLFDTIGFIQLFGQSLLATWDIRRISITRRISPHPSTSFHVVVPSTLVKSGQPEAQSETAPLLLHIGGLAHREGWSIVNIEPMPFVDFVRDMKDLHGLEGATAIYSSHTLEHCAYGVDTNEVGATLAEWFRVLKPGGALFLSVPDLSVLAELFIDPSLTSQEKYHVMRMIYGGQTDAHDYHKVGFDYDILNGYLTAVGFCSIKRVSDFGLFTDSSRLVFKNRAISLNVIAKACKPGNAISVELPNV</sequence>
<gene>
    <name evidence="11" type="ORF">Ae201684_009478</name>
</gene>
<evidence type="ECO:0000259" key="10">
    <source>
        <dbReference type="Pfam" id="PF13844"/>
    </source>
</evidence>
<evidence type="ECO:0000256" key="2">
    <source>
        <dbReference type="ARBA" id="ARBA00005386"/>
    </source>
</evidence>
<evidence type="ECO:0000313" key="11">
    <source>
        <dbReference type="EMBL" id="KAF0733921.1"/>
    </source>
</evidence>
<evidence type="ECO:0000256" key="3">
    <source>
        <dbReference type="ARBA" id="ARBA00011970"/>
    </source>
</evidence>
<dbReference type="Gene3D" id="1.25.40.10">
    <property type="entry name" value="Tetratricopeptide repeat domain"/>
    <property type="match status" value="1"/>
</dbReference>
<organism evidence="11 12">
    <name type="scientific">Aphanomyces euteiches</name>
    <dbReference type="NCBI Taxonomy" id="100861"/>
    <lineage>
        <taxon>Eukaryota</taxon>
        <taxon>Sar</taxon>
        <taxon>Stramenopiles</taxon>
        <taxon>Oomycota</taxon>
        <taxon>Saprolegniomycetes</taxon>
        <taxon>Saprolegniales</taxon>
        <taxon>Verrucalvaceae</taxon>
        <taxon>Aphanomyces</taxon>
    </lineage>
</organism>
<feature type="signal peptide" evidence="9">
    <location>
        <begin position="1"/>
        <end position="29"/>
    </location>
</feature>
<feature type="chain" id="PRO_5026338773" description="protein O-GlcNAc transferase" evidence="9">
    <location>
        <begin position="30"/>
        <end position="812"/>
    </location>
</feature>
<dbReference type="Pfam" id="PF13844">
    <property type="entry name" value="Glyco_transf_41"/>
    <property type="match status" value="2"/>
</dbReference>
<proteinExistence type="inferred from homology"/>
<reference evidence="11 12" key="1">
    <citation type="submission" date="2019-07" db="EMBL/GenBank/DDBJ databases">
        <title>Genomics analysis of Aphanomyces spp. identifies a new class of oomycete effector associated with host adaptation.</title>
        <authorList>
            <person name="Gaulin E."/>
        </authorList>
    </citation>
    <scope>NUCLEOTIDE SEQUENCE [LARGE SCALE GENOMIC DNA]</scope>
    <source>
        <strain evidence="11 12">ATCC 201684</strain>
    </source>
</reference>
<keyword evidence="5" id="KW-0808">Transferase</keyword>
<dbReference type="GO" id="GO:0097363">
    <property type="term" value="F:protein O-acetylglucosaminyltransferase activity"/>
    <property type="evidence" value="ECO:0007669"/>
    <property type="project" value="UniProtKB-EC"/>
</dbReference>
<dbReference type="EC" id="2.4.1.255" evidence="3"/>
<keyword evidence="7 8" id="KW-0802">TPR repeat</keyword>
<dbReference type="EMBL" id="VJMJ01000119">
    <property type="protein sequence ID" value="KAF0733921.1"/>
    <property type="molecule type" value="Genomic_DNA"/>
</dbReference>
<dbReference type="Proteomes" id="UP000481153">
    <property type="component" value="Unassembled WGS sequence"/>
</dbReference>